<dbReference type="STRING" id="929558.SMGD1_1489"/>
<evidence type="ECO:0000256" key="5">
    <source>
        <dbReference type="SAM" id="SignalP"/>
    </source>
</evidence>
<organism evidence="6 7">
    <name type="scientific">Sulfurimonas gotlandica (strain DSM 19862 / JCM 16533 / GD1)</name>
    <dbReference type="NCBI Taxonomy" id="929558"/>
    <lineage>
        <taxon>Bacteria</taxon>
        <taxon>Pseudomonadati</taxon>
        <taxon>Campylobacterota</taxon>
        <taxon>Epsilonproteobacteria</taxon>
        <taxon>Campylobacterales</taxon>
        <taxon>Sulfurimonadaceae</taxon>
        <taxon>Sulfurimonas</taxon>
    </lineage>
</organism>
<dbReference type="EMBL" id="AFRZ01000001">
    <property type="protein sequence ID" value="EHP30013.1"/>
    <property type="molecule type" value="Genomic_DNA"/>
</dbReference>
<dbReference type="Pfam" id="PF08238">
    <property type="entry name" value="Sel1"/>
    <property type="match status" value="4"/>
</dbReference>
<dbReference type="HOGENOM" id="CLU_000288_36_8_7"/>
<dbReference type="InterPro" id="IPR011990">
    <property type="entry name" value="TPR-like_helical_dom_sf"/>
</dbReference>
<keyword evidence="4" id="KW-0046">Antibiotic resistance</keyword>
<name>B6BHL5_SULGG</name>
<protein>
    <recommendedName>
        <fullName evidence="2">beta-lactamase</fullName>
        <ecNumber evidence="2">3.5.2.6</ecNumber>
    </recommendedName>
</protein>
<comment type="catalytic activity">
    <reaction evidence="1">
        <text>a beta-lactam + H2O = a substituted beta-amino acid</text>
        <dbReference type="Rhea" id="RHEA:20401"/>
        <dbReference type="ChEBI" id="CHEBI:15377"/>
        <dbReference type="ChEBI" id="CHEBI:35627"/>
        <dbReference type="ChEBI" id="CHEBI:140347"/>
        <dbReference type="EC" id="3.5.2.6"/>
    </reaction>
</comment>
<evidence type="ECO:0000256" key="1">
    <source>
        <dbReference type="ARBA" id="ARBA00001526"/>
    </source>
</evidence>
<dbReference type="SMART" id="SM00671">
    <property type="entry name" value="SEL1"/>
    <property type="match status" value="4"/>
</dbReference>
<dbReference type="GO" id="GO:0008800">
    <property type="term" value="F:beta-lactamase activity"/>
    <property type="evidence" value="ECO:0007669"/>
    <property type="project" value="UniProtKB-EC"/>
</dbReference>
<dbReference type="PANTHER" id="PTHR11102">
    <property type="entry name" value="SEL-1-LIKE PROTEIN"/>
    <property type="match status" value="1"/>
</dbReference>
<reference evidence="6 7" key="1">
    <citation type="journal article" date="2012" name="Proc. Natl. Acad. Sci. U.S.A.">
        <title>Genome and physiology of a model Epsilonproteobacterium responsible for sulfide detoxification in marine oxygen depletion zones.</title>
        <authorList>
            <person name="Grote J."/>
            <person name="Schott T."/>
            <person name="Bruckner C.G."/>
            <person name="Glockner F.O."/>
            <person name="Jost G."/>
            <person name="Teeling H."/>
            <person name="Labrenz M."/>
            <person name="Jurgens K."/>
        </authorList>
    </citation>
    <scope>NUCLEOTIDE SEQUENCE [LARGE SCALE GENOMIC DNA]</scope>
    <source>
        <strain evidence="6 7">GD1</strain>
    </source>
</reference>
<dbReference type="InterPro" id="IPR006597">
    <property type="entry name" value="Sel1-like"/>
</dbReference>
<evidence type="ECO:0000256" key="3">
    <source>
        <dbReference type="ARBA" id="ARBA00023157"/>
    </source>
</evidence>
<proteinExistence type="predicted"/>
<dbReference type="AlphaFoldDB" id="B6BHL5"/>
<keyword evidence="7" id="KW-1185">Reference proteome</keyword>
<feature type="signal peptide" evidence="5">
    <location>
        <begin position="1"/>
        <end position="18"/>
    </location>
</feature>
<feature type="chain" id="PRO_5002843196" description="beta-lactamase" evidence="5">
    <location>
        <begin position="19"/>
        <end position="203"/>
    </location>
</feature>
<dbReference type="EC" id="3.5.2.6" evidence="2"/>
<comment type="caution">
    <text evidence="6">The sequence shown here is derived from an EMBL/GenBank/DDBJ whole genome shotgun (WGS) entry which is preliminary data.</text>
</comment>
<accession>B6BHL5</accession>
<dbReference type="InterPro" id="IPR050767">
    <property type="entry name" value="Sel1_AlgK"/>
</dbReference>
<evidence type="ECO:0000313" key="7">
    <source>
        <dbReference type="Proteomes" id="UP000006431"/>
    </source>
</evidence>
<keyword evidence="5" id="KW-0732">Signal</keyword>
<dbReference type="Gene3D" id="1.25.40.10">
    <property type="entry name" value="Tetratricopeptide repeat domain"/>
    <property type="match status" value="1"/>
</dbReference>
<dbReference type="SUPFAM" id="SSF81901">
    <property type="entry name" value="HCP-like"/>
    <property type="match status" value="1"/>
</dbReference>
<dbReference type="RefSeq" id="WP_008335026.1">
    <property type="nucleotide sequence ID" value="NZ_AFRZ01000001.1"/>
</dbReference>
<dbReference type="Proteomes" id="UP000006431">
    <property type="component" value="Unassembled WGS sequence"/>
</dbReference>
<dbReference type="PATRIC" id="fig|929558.5.peg.1480"/>
<keyword evidence="3" id="KW-1015">Disulfide bond</keyword>
<dbReference type="GO" id="GO:0046677">
    <property type="term" value="P:response to antibiotic"/>
    <property type="evidence" value="ECO:0007669"/>
    <property type="project" value="UniProtKB-KW"/>
</dbReference>
<evidence type="ECO:0000256" key="2">
    <source>
        <dbReference type="ARBA" id="ARBA00012865"/>
    </source>
</evidence>
<dbReference type="eggNOG" id="COG0790">
    <property type="taxonomic scope" value="Bacteria"/>
</dbReference>
<gene>
    <name evidence="6" type="ORF">SMGD1_1489</name>
</gene>
<dbReference type="PANTHER" id="PTHR11102:SF160">
    <property type="entry name" value="ERAD-ASSOCIATED E3 UBIQUITIN-PROTEIN LIGASE COMPONENT HRD3"/>
    <property type="match status" value="1"/>
</dbReference>
<sequence length="203" mass="23120">MKIYLLILGIFFSLTLHADNMQEANLAYDNGNYKKAYELWLPYAEKREIRAMHNIGTMSLKGQGITANDYEAFKWYSMAAEAGLAESQYALGLLYKSGEGTNKDLSEAFRLFYKAAKQDVIEAQVELAIMYNDGYYFNEGFKLLKKAADQGSAKAQYKLTMSYCFGLGTDKNLKEALFWAEQTKDSGLFSQEIIDKLWKTCKL</sequence>
<evidence type="ECO:0000313" key="6">
    <source>
        <dbReference type="EMBL" id="EHP30013.1"/>
    </source>
</evidence>
<evidence type="ECO:0000256" key="4">
    <source>
        <dbReference type="ARBA" id="ARBA00023251"/>
    </source>
</evidence>
<accession>H1FT94</accession>
<dbReference type="OrthoDB" id="9772133at2"/>